<dbReference type="Gene3D" id="1.20.1560.10">
    <property type="entry name" value="ABC transporter type 1, transmembrane domain"/>
    <property type="match status" value="1"/>
</dbReference>
<evidence type="ECO:0000256" key="8">
    <source>
        <dbReference type="ARBA" id="ARBA00023136"/>
    </source>
</evidence>
<dbReference type="PROSITE" id="PS50929">
    <property type="entry name" value="ABC_TM1F"/>
    <property type="match status" value="1"/>
</dbReference>
<dbReference type="InterPro" id="IPR003439">
    <property type="entry name" value="ABC_transporter-like_ATP-bd"/>
</dbReference>
<dbReference type="SUPFAM" id="SSF90123">
    <property type="entry name" value="ABC transporter transmembrane region"/>
    <property type="match status" value="1"/>
</dbReference>
<evidence type="ECO:0000313" key="14">
    <source>
        <dbReference type="Proteomes" id="UP000253741"/>
    </source>
</evidence>
<dbReference type="PROSITE" id="PS00211">
    <property type="entry name" value="ABC_TRANSPORTER_1"/>
    <property type="match status" value="1"/>
</dbReference>
<dbReference type="InterPro" id="IPR017871">
    <property type="entry name" value="ABC_transporter-like_CS"/>
</dbReference>
<comment type="similarity">
    <text evidence="9">Belongs to the ABC transporter superfamily. Lipid exporter (TC 3.A.1.106) family.</text>
</comment>
<feature type="domain" description="ABC transporter" evidence="11">
    <location>
        <begin position="355"/>
        <end position="591"/>
    </location>
</feature>
<evidence type="ECO:0000259" key="12">
    <source>
        <dbReference type="PROSITE" id="PS50929"/>
    </source>
</evidence>
<evidence type="ECO:0000259" key="11">
    <source>
        <dbReference type="PROSITE" id="PS50893"/>
    </source>
</evidence>
<protein>
    <submittedName>
        <fullName evidence="13">ABC transporter ATP-binding protein</fullName>
    </submittedName>
</protein>
<dbReference type="FunFam" id="3.40.50.300:FF:000299">
    <property type="entry name" value="ABC transporter ATP-binding protein/permease"/>
    <property type="match status" value="1"/>
</dbReference>
<gene>
    <name evidence="13" type="ORF">DVH02_09410</name>
</gene>
<feature type="transmembrane region" description="Helical" evidence="10">
    <location>
        <begin position="155"/>
        <end position="172"/>
    </location>
</feature>
<dbReference type="Pfam" id="PF00664">
    <property type="entry name" value="ABC_membrane"/>
    <property type="match status" value="1"/>
</dbReference>
<dbReference type="PANTHER" id="PTHR43394:SF1">
    <property type="entry name" value="ATP-BINDING CASSETTE SUB-FAMILY B MEMBER 10, MITOCHONDRIAL"/>
    <property type="match status" value="1"/>
</dbReference>
<dbReference type="GO" id="GO:0016887">
    <property type="term" value="F:ATP hydrolysis activity"/>
    <property type="evidence" value="ECO:0007669"/>
    <property type="project" value="InterPro"/>
</dbReference>
<feature type="transmembrane region" description="Helical" evidence="10">
    <location>
        <begin position="297"/>
        <end position="320"/>
    </location>
</feature>
<keyword evidence="3" id="KW-1003">Cell membrane</keyword>
<evidence type="ECO:0000256" key="5">
    <source>
        <dbReference type="ARBA" id="ARBA00022741"/>
    </source>
</evidence>
<reference evidence="13 14" key="1">
    <citation type="submission" date="2018-07" db="EMBL/GenBank/DDBJ databases">
        <title>Streptomyces species from bats.</title>
        <authorList>
            <person name="Dunlap C."/>
        </authorList>
    </citation>
    <scope>NUCLEOTIDE SEQUENCE [LARGE SCALE GENOMIC DNA]</scope>
    <source>
        <strain evidence="13 14">AC230</strain>
    </source>
</reference>
<dbReference type="AlphaFoldDB" id="A0A370B990"/>
<keyword evidence="6 13" id="KW-0067">ATP-binding</keyword>
<dbReference type="InterPro" id="IPR039421">
    <property type="entry name" value="Type_1_exporter"/>
</dbReference>
<dbReference type="EMBL" id="QQNA01000060">
    <property type="protein sequence ID" value="RDG38360.1"/>
    <property type="molecule type" value="Genomic_DNA"/>
</dbReference>
<feature type="transmembrane region" description="Helical" evidence="10">
    <location>
        <begin position="39"/>
        <end position="62"/>
    </location>
</feature>
<dbReference type="PANTHER" id="PTHR43394">
    <property type="entry name" value="ATP-DEPENDENT PERMEASE MDL1, MITOCHONDRIAL"/>
    <property type="match status" value="1"/>
</dbReference>
<organism evidence="13 14">
    <name type="scientific">Streptomyces corynorhini</name>
    <dbReference type="NCBI Taxonomy" id="2282652"/>
    <lineage>
        <taxon>Bacteria</taxon>
        <taxon>Bacillati</taxon>
        <taxon>Actinomycetota</taxon>
        <taxon>Actinomycetes</taxon>
        <taxon>Kitasatosporales</taxon>
        <taxon>Streptomycetaceae</taxon>
        <taxon>Streptomyces</taxon>
    </lineage>
</organism>
<dbReference type="InterPro" id="IPR027417">
    <property type="entry name" value="P-loop_NTPase"/>
</dbReference>
<feature type="transmembrane region" description="Helical" evidence="10">
    <location>
        <begin position="178"/>
        <end position="197"/>
    </location>
</feature>
<feature type="transmembrane region" description="Helical" evidence="10">
    <location>
        <begin position="74"/>
        <end position="96"/>
    </location>
</feature>
<dbReference type="GO" id="GO:0005524">
    <property type="term" value="F:ATP binding"/>
    <property type="evidence" value="ECO:0007669"/>
    <property type="project" value="UniProtKB-KW"/>
</dbReference>
<comment type="subcellular location">
    <subcellularLocation>
        <location evidence="1">Cell membrane</location>
        <topology evidence="1">Multi-pass membrane protein</topology>
    </subcellularLocation>
</comment>
<sequence length="595" mass="64854">MPKPEPVSRTSPLDHHYSGEHPLRTLAYLFRPDRRRLSLAVLVFAVKHIPVWLLPLITANIIDVVVEHRPIAELWYNTGVLVFVLVLNFPLALLYARLMSASIRRMGRELRAALCRRMQHLSIGYHSRVSAGVLQTKVVRDVEGVEQMAQQSADMGLGAVMTLIGGVAVIGYRAPVVLPVFLVVVPLAALLVLRLRARIRSNNERFRVEVERMSSHVGEMTTLIPITRAHGLERTALHRVDHTLERVHSAGFRLDLLNGRFGSLSWILLNTMAVGCLSGSAVVAYHGLLGLTAGDVVMISAFFTALTASLTTLMSLTPIVSKGLESVRSMGEVLQAPDLESNEGKASVERVGGRIDFEGVGFGYPGTSEPSVRGFDLSVRPGETIALVGASGAGKSTILNLLIGFIRPTEGRILLDGADMAELDLRTYRRFLSVVPQESILFEGTIRENVTYGLEDGADEEALRRALVAAHAMEFVERLPDGLDTVVGQRGARLSGGQKQRLAIARALIRDPRVLVLDEATSALDNTSEALIQDALSRLVQGRTVFVVAHRLSTIRGADRIVVMEHGRIVEVGSHHELLAGSGPYATTLQPRRSG</sequence>
<accession>A0A370B990</accession>
<dbReference type="Proteomes" id="UP000253741">
    <property type="component" value="Unassembled WGS sequence"/>
</dbReference>
<evidence type="ECO:0000256" key="3">
    <source>
        <dbReference type="ARBA" id="ARBA00022475"/>
    </source>
</evidence>
<evidence type="ECO:0000256" key="10">
    <source>
        <dbReference type="SAM" id="Phobius"/>
    </source>
</evidence>
<dbReference type="GO" id="GO:0015421">
    <property type="term" value="F:ABC-type oligopeptide transporter activity"/>
    <property type="evidence" value="ECO:0007669"/>
    <property type="project" value="TreeGrafter"/>
</dbReference>
<keyword evidence="2" id="KW-0813">Transport</keyword>
<dbReference type="SMART" id="SM00382">
    <property type="entry name" value="AAA"/>
    <property type="match status" value="1"/>
</dbReference>
<evidence type="ECO:0000256" key="9">
    <source>
        <dbReference type="ARBA" id="ARBA00061644"/>
    </source>
</evidence>
<evidence type="ECO:0000256" key="1">
    <source>
        <dbReference type="ARBA" id="ARBA00004651"/>
    </source>
</evidence>
<dbReference type="InterPro" id="IPR011527">
    <property type="entry name" value="ABC1_TM_dom"/>
</dbReference>
<dbReference type="InterPro" id="IPR003593">
    <property type="entry name" value="AAA+_ATPase"/>
</dbReference>
<name>A0A370B990_9ACTN</name>
<dbReference type="Gene3D" id="3.40.50.300">
    <property type="entry name" value="P-loop containing nucleotide triphosphate hydrolases"/>
    <property type="match status" value="1"/>
</dbReference>
<evidence type="ECO:0000313" key="13">
    <source>
        <dbReference type="EMBL" id="RDG38360.1"/>
    </source>
</evidence>
<evidence type="ECO:0000256" key="2">
    <source>
        <dbReference type="ARBA" id="ARBA00022448"/>
    </source>
</evidence>
<dbReference type="PROSITE" id="PS50893">
    <property type="entry name" value="ABC_TRANSPORTER_2"/>
    <property type="match status" value="1"/>
</dbReference>
<feature type="domain" description="ABC transmembrane type-1" evidence="12">
    <location>
        <begin position="53"/>
        <end position="322"/>
    </location>
</feature>
<dbReference type="SUPFAM" id="SSF52540">
    <property type="entry name" value="P-loop containing nucleoside triphosphate hydrolases"/>
    <property type="match status" value="1"/>
</dbReference>
<dbReference type="RefSeq" id="WP_114623302.1">
    <property type="nucleotide sequence ID" value="NZ_QQNA01000060.1"/>
</dbReference>
<keyword evidence="7 10" id="KW-1133">Transmembrane helix</keyword>
<proteinExistence type="inferred from homology"/>
<keyword evidence="14" id="KW-1185">Reference proteome</keyword>
<dbReference type="CDD" id="cd07346">
    <property type="entry name" value="ABC_6TM_exporters"/>
    <property type="match status" value="1"/>
</dbReference>
<dbReference type="OrthoDB" id="9806127at2"/>
<dbReference type="Pfam" id="PF00005">
    <property type="entry name" value="ABC_tran"/>
    <property type="match status" value="1"/>
</dbReference>
<evidence type="ECO:0000256" key="7">
    <source>
        <dbReference type="ARBA" id="ARBA00022989"/>
    </source>
</evidence>
<evidence type="ECO:0000256" key="4">
    <source>
        <dbReference type="ARBA" id="ARBA00022692"/>
    </source>
</evidence>
<keyword evidence="4 10" id="KW-0812">Transmembrane</keyword>
<comment type="caution">
    <text evidence="13">The sequence shown here is derived from an EMBL/GenBank/DDBJ whole genome shotgun (WGS) entry which is preliminary data.</text>
</comment>
<dbReference type="GO" id="GO:0005886">
    <property type="term" value="C:plasma membrane"/>
    <property type="evidence" value="ECO:0007669"/>
    <property type="project" value="UniProtKB-SubCell"/>
</dbReference>
<dbReference type="InterPro" id="IPR036640">
    <property type="entry name" value="ABC1_TM_sf"/>
</dbReference>
<evidence type="ECO:0000256" key="6">
    <source>
        <dbReference type="ARBA" id="ARBA00022840"/>
    </source>
</evidence>
<keyword evidence="5" id="KW-0547">Nucleotide-binding</keyword>
<keyword evidence="8 10" id="KW-0472">Membrane</keyword>
<feature type="transmembrane region" description="Helical" evidence="10">
    <location>
        <begin position="263"/>
        <end position="285"/>
    </location>
</feature>